<evidence type="ECO:0000313" key="3">
    <source>
        <dbReference type="Proteomes" id="UP000077266"/>
    </source>
</evidence>
<reference evidence="2 3" key="1">
    <citation type="journal article" date="2016" name="Mol. Biol. Evol.">
        <title>Comparative Genomics of Early-Diverging Mushroom-Forming Fungi Provides Insights into the Origins of Lignocellulose Decay Capabilities.</title>
        <authorList>
            <person name="Nagy L.G."/>
            <person name="Riley R."/>
            <person name="Tritt A."/>
            <person name="Adam C."/>
            <person name="Daum C."/>
            <person name="Floudas D."/>
            <person name="Sun H."/>
            <person name="Yadav J.S."/>
            <person name="Pangilinan J."/>
            <person name="Larsson K.H."/>
            <person name="Matsuura K."/>
            <person name="Barry K."/>
            <person name="Labutti K."/>
            <person name="Kuo R."/>
            <person name="Ohm R.A."/>
            <person name="Bhattacharya S.S."/>
            <person name="Shirouzu T."/>
            <person name="Yoshinaga Y."/>
            <person name="Martin F.M."/>
            <person name="Grigoriev I.V."/>
            <person name="Hibbett D.S."/>
        </authorList>
    </citation>
    <scope>NUCLEOTIDE SEQUENCE [LARGE SCALE GENOMIC DNA]</scope>
    <source>
        <strain evidence="2 3">HHB12029</strain>
    </source>
</reference>
<keyword evidence="3" id="KW-1185">Reference proteome</keyword>
<name>A0A165CH12_EXIGL</name>
<keyword evidence="1" id="KW-0175">Coiled coil</keyword>
<dbReference type="OrthoDB" id="3235759at2759"/>
<proteinExistence type="predicted"/>
<organism evidence="2 3">
    <name type="scientific">Exidia glandulosa HHB12029</name>
    <dbReference type="NCBI Taxonomy" id="1314781"/>
    <lineage>
        <taxon>Eukaryota</taxon>
        <taxon>Fungi</taxon>
        <taxon>Dikarya</taxon>
        <taxon>Basidiomycota</taxon>
        <taxon>Agaricomycotina</taxon>
        <taxon>Agaricomycetes</taxon>
        <taxon>Auriculariales</taxon>
        <taxon>Exidiaceae</taxon>
        <taxon>Exidia</taxon>
    </lineage>
</organism>
<dbReference type="AlphaFoldDB" id="A0A165CH12"/>
<dbReference type="InParanoid" id="A0A165CH12"/>
<feature type="coiled-coil region" evidence="1">
    <location>
        <begin position="75"/>
        <end position="102"/>
    </location>
</feature>
<evidence type="ECO:0000313" key="2">
    <source>
        <dbReference type="EMBL" id="KZV82437.1"/>
    </source>
</evidence>
<sequence length="252" mass="28149">MPSSKAPSVPNSPVASTYGGATTVAGPSAELQAVNELLSNMKNALGSLGMTFDTLGERTSHVAALAPQLEAQEQIQSLRLHIEAQDERYDDALDEVKMLLKEVMQEQLMDFMRQRVEDMIDEVFTEEVEKQVTAELETHLPQALQDQLQEHRAQLEEVQRSLRNSEARRANAILRYSNMYEPLHPLVTSAGIVSAQFPRDLAELFALDAAKAKALVTEYQLEASESREKNLNKFMQFCGVMYQMVPTLSPPP</sequence>
<gene>
    <name evidence="2" type="ORF">EXIGLDRAFT_778551</name>
</gene>
<dbReference type="Proteomes" id="UP000077266">
    <property type="component" value="Unassembled WGS sequence"/>
</dbReference>
<protein>
    <submittedName>
        <fullName evidence="2">Uncharacterized protein</fullName>
    </submittedName>
</protein>
<dbReference type="EMBL" id="KV426323">
    <property type="protein sequence ID" value="KZV82437.1"/>
    <property type="molecule type" value="Genomic_DNA"/>
</dbReference>
<feature type="coiled-coil region" evidence="1">
    <location>
        <begin position="145"/>
        <end position="175"/>
    </location>
</feature>
<accession>A0A165CH12</accession>
<evidence type="ECO:0000256" key="1">
    <source>
        <dbReference type="SAM" id="Coils"/>
    </source>
</evidence>